<dbReference type="InterPro" id="IPR011059">
    <property type="entry name" value="Metal-dep_hydrolase_composite"/>
</dbReference>
<dbReference type="SUPFAM" id="SSF51338">
    <property type="entry name" value="Composite domain of metallo-dependent hydrolases"/>
    <property type="match status" value="1"/>
</dbReference>
<evidence type="ECO:0000313" key="3">
    <source>
        <dbReference type="Proteomes" id="UP001143362"/>
    </source>
</evidence>
<dbReference type="Proteomes" id="UP001143362">
    <property type="component" value="Unassembled WGS sequence"/>
</dbReference>
<comment type="caution">
    <text evidence="2">The sequence shown here is derived from an EMBL/GenBank/DDBJ whole genome shotgun (WGS) entry which is preliminary data.</text>
</comment>
<dbReference type="PANTHER" id="PTHR11647">
    <property type="entry name" value="HYDRANTOINASE/DIHYDROPYRIMIDINASE FAMILY MEMBER"/>
    <property type="match status" value="1"/>
</dbReference>
<gene>
    <name evidence="2" type="ORF">EYC98_06075</name>
</gene>
<reference evidence="2" key="1">
    <citation type="submission" date="2019-02" db="EMBL/GenBank/DDBJ databases">
        <authorList>
            <person name="Li S.-H."/>
        </authorList>
    </citation>
    <scope>NUCLEOTIDE SEQUENCE</scope>
    <source>
        <strain evidence="2">IMCC14734</strain>
    </source>
</reference>
<dbReference type="Gene3D" id="3.20.20.140">
    <property type="entry name" value="Metal-dependent hydrolases"/>
    <property type="match status" value="1"/>
</dbReference>
<accession>A0ABT3TDV6</accession>
<dbReference type="SUPFAM" id="SSF51556">
    <property type="entry name" value="Metallo-dependent hydrolases"/>
    <property type="match status" value="1"/>
</dbReference>
<dbReference type="Pfam" id="PF07969">
    <property type="entry name" value="Amidohydro_3"/>
    <property type="match status" value="2"/>
</dbReference>
<name>A0ABT3TDV6_9GAMM</name>
<dbReference type="InterPro" id="IPR050378">
    <property type="entry name" value="Metallo-dep_Hydrolases_sf"/>
</dbReference>
<feature type="domain" description="Amidohydrolase 3" evidence="1">
    <location>
        <begin position="49"/>
        <end position="282"/>
    </location>
</feature>
<dbReference type="EMBL" id="SHNN01000001">
    <property type="protein sequence ID" value="MCX2980439.1"/>
    <property type="molecule type" value="Genomic_DNA"/>
</dbReference>
<evidence type="ECO:0000313" key="2">
    <source>
        <dbReference type="EMBL" id="MCX2980439.1"/>
    </source>
</evidence>
<dbReference type="InterPro" id="IPR013108">
    <property type="entry name" value="Amidohydro_3"/>
</dbReference>
<feature type="domain" description="Amidohydrolase 3" evidence="1">
    <location>
        <begin position="468"/>
        <end position="554"/>
    </location>
</feature>
<proteinExistence type="predicted"/>
<dbReference type="Gene3D" id="2.30.40.10">
    <property type="entry name" value="Urease, subunit C, domain 1"/>
    <property type="match status" value="1"/>
</dbReference>
<keyword evidence="3" id="KW-1185">Reference proteome</keyword>
<dbReference type="InterPro" id="IPR032466">
    <property type="entry name" value="Metal_Hydrolase"/>
</dbReference>
<protein>
    <submittedName>
        <fullName evidence="2">D-aminoacylase</fullName>
    </submittedName>
</protein>
<evidence type="ECO:0000259" key="1">
    <source>
        <dbReference type="Pfam" id="PF07969"/>
    </source>
</evidence>
<dbReference type="RefSeq" id="WP_279244416.1">
    <property type="nucleotide sequence ID" value="NZ_SHNN01000001.1"/>
</dbReference>
<dbReference type="PANTHER" id="PTHR11647:SF1">
    <property type="entry name" value="COLLAPSIN RESPONSE MEDIATOR PROTEIN"/>
    <property type="match status" value="1"/>
</dbReference>
<organism evidence="2 3">
    <name type="scientific">Candidatus Litorirhabdus singularis</name>
    <dbReference type="NCBI Taxonomy" id="2518993"/>
    <lineage>
        <taxon>Bacteria</taxon>
        <taxon>Pseudomonadati</taxon>
        <taxon>Pseudomonadota</taxon>
        <taxon>Gammaproteobacteria</taxon>
        <taxon>Cellvibrionales</taxon>
        <taxon>Halieaceae</taxon>
        <taxon>Candidatus Litorirhabdus</taxon>
    </lineage>
</organism>
<sequence>MTPQHNYLICGGTVVDGSGAAAFAADVRVRNGLITEVAPGLQPAENETVVDAAGCYVTPGLIESHTHFDGTMWWQPGLDPLPGCGVTTVVMGNCGFALAPLHDDAAVREQVVKIFSFFEDIPEEPFMTNLPWDWRRWSEYKDSMVKNVRVPTNYGTFVGHIALRLAVMGMEAWERAATADEIAEICELLVDALEAGALGMSTNLMDHDGDDRPVPSLQADDAEFSAIFDVMEKYPGTSVQVVIDSLMRMTAPQAMERLAQLTEGKAVRLQWAGVPTLKWQKDYGLQQPLLDLHERFAAEGRDFWTGYAHVPITVTASIRQSLLFAQSNDYVWHEVVSAETDAAKLALLADPDWRERARHSWDHESLETAFFRNPRPMMLDNSENEVGPMGITLGEYADQLGVHPSDALAEWFILNGLSSTITMPPWEKDNDTVVNLTRDPYAVGNINDSGAHGQLFCGAGDNLLLYTDYVRSGLLSMEEAVHSQTGKLADHFGFGDRGEIKVGKRADITVFALDEIERREKYKVYDVPDGQGGYTWRWTRDAAPMRLTLVNGVSTFAEGAPTGAFPGVMVSPGDGA</sequence>